<evidence type="ECO:0000259" key="1">
    <source>
        <dbReference type="Pfam" id="PF07992"/>
    </source>
</evidence>
<comment type="caution">
    <text evidence="3">The sequence shown here is derived from an EMBL/GenBank/DDBJ whole genome shotgun (WGS) entry which is preliminary data.</text>
</comment>
<accession>L1NAF2</accession>
<dbReference type="InterPro" id="IPR036188">
    <property type="entry name" value="FAD/NAD-bd_sf"/>
</dbReference>
<dbReference type="SUPFAM" id="SSF51971">
    <property type="entry name" value="Nucleotide-binding domain"/>
    <property type="match status" value="1"/>
</dbReference>
<name>L1NAF2_9PORP</name>
<evidence type="ECO:0000313" key="3">
    <source>
        <dbReference type="EMBL" id="EKY00333.1"/>
    </source>
</evidence>
<evidence type="ECO:0000313" key="4">
    <source>
        <dbReference type="Proteomes" id="UP000010408"/>
    </source>
</evidence>
<dbReference type="PATRIC" id="fig|1127696.3.peg.1508"/>
<dbReference type="HOGENOM" id="CLU_000422_3_3_10"/>
<dbReference type="PRINTS" id="PR00419">
    <property type="entry name" value="ADXRDTASE"/>
</dbReference>
<dbReference type="PANTHER" id="PTHR42783:SF3">
    <property type="entry name" value="GLUTAMATE SYNTHASE [NADPH] SMALL CHAIN-RELATED"/>
    <property type="match status" value="1"/>
</dbReference>
<dbReference type="EMBL" id="AMEQ01000040">
    <property type="protein sequence ID" value="EKY00333.1"/>
    <property type="molecule type" value="Genomic_DNA"/>
</dbReference>
<sequence length="499" mass="55162">MTKQELIKERRNWDWRTELRKAHPNKERIQLDKTAMPELPIQQRVTSFHEEVALGYSMEEAMAEARRCLDCPNPGCVEGCPVGIHIPSFIKLIEKGQMIDAVNIIRETSSLPAVCGRVCPQEKQCESQCIYTLSLKKQAVSIGNLERYVADYERLHRDRSIKPQRGDTPQRGKIAVVGSGPAGLSFATDMAKWGYDVTVYEAQAELGGVLRYGIPEFCLPNSIIEDELDKMRDLGVHFQTNTTVGKTITYEDLKNLGMEGIFIATGVGVANYMNIPGEDLQGVYTASEYLAKYNLMTPEELAAELPSLRGKRVAVIGGGNTAIDAVRTAIRFDAKEAMIVYRRGEDEMPARAEEVRHAREEGTHFLTLHNPVEYLGNEEGKVVAMRLQRMELGAPDESGRRRPVAIPGDIVTMPVDEVVVCIGYSASTLLTKSMPDLQVDKWGNIIVNEGKQTSIPDVYAGGDIVRGAATVILAMGDGRRAATAMHQRLTGRIEEGALV</sequence>
<protein>
    <submittedName>
        <fullName evidence="3">Glutamate synthase</fullName>
    </submittedName>
</protein>
<dbReference type="SUPFAM" id="SSF46548">
    <property type="entry name" value="alpha-helical ferredoxin"/>
    <property type="match status" value="1"/>
</dbReference>
<reference evidence="3 4" key="1">
    <citation type="submission" date="2012-05" db="EMBL/GenBank/DDBJ databases">
        <authorList>
            <person name="Weinstock G."/>
            <person name="Sodergren E."/>
            <person name="Lobos E.A."/>
            <person name="Fulton L."/>
            <person name="Fulton R."/>
            <person name="Courtney L."/>
            <person name="Fronick C."/>
            <person name="O'Laughlin M."/>
            <person name="Godfrey J."/>
            <person name="Wilson R.M."/>
            <person name="Miner T."/>
            <person name="Farmer C."/>
            <person name="Delehaunty K."/>
            <person name="Cordes M."/>
            <person name="Minx P."/>
            <person name="Tomlinson C."/>
            <person name="Chen J."/>
            <person name="Wollam A."/>
            <person name="Pepin K.H."/>
            <person name="Bhonagiri V."/>
            <person name="Zhang X."/>
            <person name="Suruliraj S."/>
            <person name="Warren W."/>
            <person name="Mitreva M."/>
            <person name="Mardis E.R."/>
            <person name="Wilson R.K."/>
        </authorList>
    </citation>
    <scope>NUCLEOTIDE SEQUENCE [LARGE SCALE GENOMIC DNA]</scope>
    <source>
        <strain evidence="3 4">F0037</strain>
    </source>
</reference>
<dbReference type="Gene3D" id="1.10.1060.10">
    <property type="entry name" value="Alpha-helical ferredoxin"/>
    <property type="match status" value="1"/>
</dbReference>
<dbReference type="Proteomes" id="UP000010408">
    <property type="component" value="Unassembled WGS sequence"/>
</dbReference>
<dbReference type="Gene3D" id="3.50.50.60">
    <property type="entry name" value="FAD/NAD(P)-binding domain"/>
    <property type="match status" value="3"/>
</dbReference>
<dbReference type="NCBIfam" id="TIGR01316">
    <property type="entry name" value="gltA"/>
    <property type="match status" value="1"/>
</dbReference>
<dbReference type="InterPro" id="IPR009051">
    <property type="entry name" value="Helical_ferredxn"/>
</dbReference>
<dbReference type="eggNOG" id="COG0493">
    <property type="taxonomic scope" value="Bacteria"/>
</dbReference>
<dbReference type="GO" id="GO:0016491">
    <property type="term" value="F:oxidoreductase activity"/>
    <property type="evidence" value="ECO:0007669"/>
    <property type="project" value="InterPro"/>
</dbReference>
<dbReference type="RefSeq" id="WP_005467796.1">
    <property type="nucleotide sequence ID" value="NZ_KB291032.1"/>
</dbReference>
<dbReference type="PANTHER" id="PTHR42783">
    <property type="entry name" value="GLUTAMATE SYNTHASE [NADPH] SMALL CHAIN"/>
    <property type="match status" value="1"/>
</dbReference>
<organism evidence="3 4">
    <name type="scientific">Porphyromonas catoniae F0037</name>
    <dbReference type="NCBI Taxonomy" id="1127696"/>
    <lineage>
        <taxon>Bacteria</taxon>
        <taxon>Pseudomonadati</taxon>
        <taxon>Bacteroidota</taxon>
        <taxon>Bacteroidia</taxon>
        <taxon>Bacteroidales</taxon>
        <taxon>Porphyromonadaceae</taxon>
        <taxon>Porphyromonas</taxon>
    </lineage>
</organism>
<dbReference type="InterPro" id="IPR028261">
    <property type="entry name" value="DPD_II"/>
</dbReference>
<gene>
    <name evidence="3" type="ORF">HMPREF9134_01667</name>
</gene>
<dbReference type="STRING" id="1127696.HMPREF9134_01667"/>
<dbReference type="Pfam" id="PF07992">
    <property type="entry name" value="Pyr_redox_2"/>
    <property type="match status" value="1"/>
</dbReference>
<dbReference type="InterPro" id="IPR023753">
    <property type="entry name" value="FAD/NAD-binding_dom"/>
</dbReference>
<proteinExistence type="predicted"/>
<dbReference type="Pfam" id="PF14691">
    <property type="entry name" value="Fer4_20"/>
    <property type="match status" value="1"/>
</dbReference>
<evidence type="ECO:0000259" key="2">
    <source>
        <dbReference type="Pfam" id="PF14691"/>
    </source>
</evidence>
<feature type="domain" description="FAD/NAD(P)-binding" evidence="1">
    <location>
        <begin position="173"/>
        <end position="478"/>
    </location>
</feature>
<feature type="domain" description="Dihydroprymidine dehydrogenase" evidence="2">
    <location>
        <begin position="49"/>
        <end position="154"/>
    </location>
</feature>
<dbReference type="AlphaFoldDB" id="L1NAF2"/>
<dbReference type="InterPro" id="IPR006004">
    <property type="entry name" value="SudA-like"/>
</dbReference>
<dbReference type="GO" id="GO:0051536">
    <property type="term" value="F:iron-sulfur cluster binding"/>
    <property type="evidence" value="ECO:0007669"/>
    <property type="project" value="InterPro"/>
</dbReference>